<dbReference type="AlphaFoldDB" id="A0A0B1S8U4"/>
<protein>
    <submittedName>
        <fullName evidence="1">Uncharacterized protein</fullName>
    </submittedName>
</protein>
<keyword evidence="2" id="KW-1185">Reference proteome</keyword>
<dbReference type="EMBL" id="KN590723">
    <property type="protein sequence ID" value="KHJ81364.1"/>
    <property type="molecule type" value="Genomic_DNA"/>
</dbReference>
<name>A0A0B1S8U4_OESDE</name>
<dbReference type="Proteomes" id="UP000053660">
    <property type="component" value="Unassembled WGS sequence"/>
</dbReference>
<accession>A0A0B1S8U4</accession>
<reference evidence="1 2" key="1">
    <citation type="submission" date="2014-03" db="EMBL/GenBank/DDBJ databases">
        <title>Draft genome of the hookworm Oesophagostomum dentatum.</title>
        <authorList>
            <person name="Mitreva M."/>
        </authorList>
    </citation>
    <scope>NUCLEOTIDE SEQUENCE [LARGE SCALE GENOMIC DNA]</scope>
    <source>
        <strain evidence="1 2">OD-Hann</strain>
    </source>
</reference>
<feature type="non-terminal residue" evidence="1">
    <location>
        <position position="1"/>
    </location>
</feature>
<organism evidence="1 2">
    <name type="scientific">Oesophagostomum dentatum</name>
    <name type="common">Nodular worm</name>
    <dbReference type="NCBI Taxonomy" id="61180"/>
    <lineage>
        <taxon>Eukaryota</taxon>
        <taxon>Metazoa</taxon>
        <taxon>Ecdysozoa</taxon>
        <taxon>Nematoda</taxon>
        <taxon>Chromadorea</taxon>
        <taxon>Rhabditida</taxon>
        <taxon>Rhabditina</taxon>
        <taxon>Rhabditomorpha</taxon>
        <taxon>Strongyloidea</taxon>
        <taxon>Strongylidae</taxon>
        <taxon>Oesophagostomum</taxon>
    </lineage>
</organism>
<gene>
    <name evidence="1" type="ORF">OESDEN_18950</name>
</gene>
<proteinExistence type="predicted"/>
<sequence length="69" mass="7704">LSSDIAVSNLYNFCSTFNDGGATLTLEQKTILPRRRRLELLQKEPIPEDYCTICFAQPGDTVLTPCMHG</sequence>
<evidence type="ECO:0000313" key="1">
    <source>
        <dbReference type="EMBL" id="KHJ81364.1"/>
    </source>
</evidence>
<evidence type="ECO:0000313" key="2">
    <source>
        <dbReference type="Proteomes" id="UP000053660"/>
    </source>
</evidence>
<dbReference type="OrthoDB" id="10017393at2759"/>